<keyword evidence="2" id="KW-0067">ATP-binding</keyword>
<dbReference type="Proteomes" id="UP000663686">
    <property type="component" value="Chromosome"/>
</dbReference>
<dbReference type="InterPro" id="IPR027417">
    <property type="entry name" value="P-loop_NTPase"/>
</dbReference>
<keyword evidence="3" id="KW-1185">Reference proteome</keyword>
<dbReference type="EMBL" id="CP069352">
    <property type="protein sequence ID" value="QRK86200.1"/>
    <property type="molecule type" value="Genomic_DNA"/>
</dbReference>
<name>A0ABX7GM64_9PSED</name>
<reference evidence="2 3" key="1">
    <citation type="submission" date="2021-03" db="EMBL/GenBank/DDBJ databases">
        <title>P. granadensis CT364 genome publication.</title>
        <authorList>
            <person name="Stach J."/>
            <person name="Montero-Calasanz Md.C."/>
        </authorList>
    </citation>
    <scope>NUCLEOTIDE SEQUENCE [LARGE SCALE GENOMIC DNA]</scope>
    <source>
        <strain evidence="2 3">CT364</strain>
    </source>
</reference>
<keyword evidence="2" id="KW-0547">Nucleotide-binding</keyword>
<proteinExistence type="predicted"/>
<evidence type="ECO:0000313" key="3">
    <source>
        <dbReference type="Proteomes" id="UP000663686"/>
    </source>
</evidence>
<gene>
    <name evidence="2" type="ORF">JN757_10680</name>
</gene>
<evidence type="ECO:0000259" key="1">
    <source>
        <dbReference type="SMART" id="SM00382"/>
    </source>
</evidence>
<evidence type="ECO:0000313" key="2">
    <source>
        <dbReference type="EMBL" id="QRK86200.1"/>
    </source>
</evidence>
<dbReference type="RefSeq" id="WP_203421531.1">
    <property type="nucleotide sequence ID" value="NZ_CP069352.1"/>
</dbReference>
<protein>
    <submittedName>
        <fullName evidence="2">ATP-binding protein</fullName>
    </submittedName>
</protein>
<dbReference type="Pfam" id="PF25199">
    <property type="entry name" value="nSTAND_NTPase5"/>
    <property type="match status" value="1"/>
</dbReference>
<dbReference type="InterPro" id="IPR003593">
    <property type="entry name" value="AAA+_ATPase"/>
</dbReference>
<dbReference type="InterPro" id="IPR057574">
    <property type="entry name" value="nSTAND_NTPase5_dom"/>
</dbReference>
<feature type="domain" description="AAA+ ATPase" evidence="1">
    <location>
        <begin position="298"/>
        <end position="415"/>
    </location>
</feature>
<organism evidence="2 3">
    <name type="scientific">Pseudomonas granadensis</name>
    <dbReference type="NCBI Taxonomy" id="1421430"/>
    <lineage>
        <taxon>Bacteria</taxon>
        <taxon>Pseudomonadati</taxon>
        <taxon>Pseudomonadota</taxon>
        <taxon>Gammaproteobacteria</taxon>
        <taxon>Pseudomonadales</taxon>
        <taxon>Pseudomonadaceae</taxon>
        <taxon>Pseudomonas</taxon>
    </lineage>
</organism>
<sequence length="878" mass="97310">MGSAWSVDGNDLNTQPRTGGAIAEKGFSFQKAYALVRLTWLLTGERELVELRYEGAQDVDLRFAGNRELLIQAKDHQQGSFSYSKLKDVIAGFARDMITVTAREGVGANFPGFRLVCTSAPYEESAFQILRRVFIQNHAEAIAPLISEKYREGLDEDQVLECLRNVLGNATFEILLHEEAIADLTAQASWNLVRFGVPPEHVRSSITRLKAALVPRASFQVSDVVENLVGLPDGHPGKDGAACRLLPAKRSLVMTSSMRTAFLHGAVQSLWAAVANGLDVSRSEVSEVVRALADIRASGGMVVVEGNSGTGKSALVRRIAWDAHQAGTHLVLEVVVPGEVDDASWKAVLSLLMLSSKPLLLIVDDVWRHSDFVEALERHIRPGLCVLGTSRPVGVSQKSEMTMLAIHPVRLGPLSTELVEELRDLISTDREPAAQVGTGQIARFMEHGQLLALSLTLQGGSLNEFAANVLRPLRTKAAFHDFLDLCVPGSYDQSAPLSLFERIRPDGIAFWKDESFFGLVSLQKTKNGVSRLKVGHSLVAQAILENEHLSIVDRAIQFCDICDSEMVAERRFVVRLLRDVLADDDLVEEVKSKRQLLADGIQKLFDHASFSDAHRLAKMLLSLGQPALEQKFLAAAKADRVIDSVDVGLALSFRRREDYEELYPRMLEFFEREPNAPGRRRFVYRVQDMGSPAQQLVVIEQTASWVMKHNFPADETLAVLQLGVSATERAATLRLEPMIEAYIESERPSITILNTVISAARRMKLSQLSLKIIRTVISVLRRADAWDSNQKDLVRRVSELIAPEHDAVTRAELGKMIVSTFESSDSPRKLMKTVTAAIIVGDIGTITPIREAINAMRIQGWQEADQIERHFIHKFKHT</sequence>
<dbReference type="GO" id="GO:0005524">
    <property type="term" value="F:ATP binding"/>
    <property type="evidence" value="ECO:0007669"/>
    <property type="project" value="UniProtKB-KW"/>
</dbReference>
<dbReference type="SMART" id="SM00382">
    <property type="entry name" value="AAA"/>
    <property type="match status" value="1"/>
</dbReference>
<accession>A0ABX7GM64</accession>
<dbReference type="SUPFAM" id="SSF52540">
    <property type="entry name" value="P-loop containing nucleoside triphosphate hydrolases"/>
    <property type="match status" value="1"/>
</dbReference>